<name>A0ABR6PKH3_9SPHI</name>
<keyword evidence="2 6" id="KW-0812">Transmembrane</keyword>
<reference evidence="7 8" key="1">
    <citation type="submission" date="2020-08" db="EMBL/GenBank/DDBJ databases">
        <title>Genomic Encyclopedia of Type Strains, Phase IV (KMG-V): Genome sequencing to study the core and pangenomes of soil and plant-associated prokaryotes.</title>
        <authorList>
            <person name="Whitman W."/>
        </authorList>
    </citation>
    <scope>NUCLEOTIDE SEQUENCE [LARGE SCALE GENOMIC DNA]</scope>
    <source>
        <strain evidence="7 8">ANJLi2</strain>
    </source>
</reference>
<comment type="subcellular location">
    <subcellularLocation>
        <location evidence="1">Membrane</location>
        <topology evidence="1">Single-pass membrane protein</topology>
    </subcellularLocation>
</comment>
<evidence type="ECO:0000256" key="3">
    <source>
        <dbReference type="ARBA" id="ARBA00022989"/>
    </source>
</evidence>
<dbReference type="EMBL" id="JACHCB010000007">
    <property type="protein sequence ID" value="MBB6110269.1"/>
    <property type="molecule type" value="Genomic_DNA"/>
</dbReference>
<organism evidence="7 8">
    <name type="scientific">Mucilaginibacter lappiensis</name>
    <dbReference type="NCBI Taxonomy" id="354630"/>
    <lineage>
        <taxon>Bacteria</taxon>
        <taxon>Pseudomonadati</taxon>
        <taxon>Bacteroidota</taxon>
        <taxon>Sphingobacteriia</taxon>
        <taxon>Sphingobacteriales</taxon>
        <taxon>Sphingobacteriaceae</taxon>
        <taxon>Mucilaginibacter</taxon>
    </lineage>
</organism>
<keyword evidence="5" id="KW-0175">Coiled coil</keyword>
<keyword evidence="4 6" id="KW-0472">Membrane</keyword>
<evidence type="ECO:0000256" key="5">
    <source>
        <dbReference type="SAM" id="Coils"/>
    </source>
</evidence>
<feature type="transmembrane region" description="Helical" evidence="6">
    <location>
        <begin position="31"/>
        <end position="53"/>
    </location>
</feature>
<protein>
    <submittedName>
        <fullName evidence="7">Multidrug resistance efflux pump</fullName>
    </submittedName>
</protein>
<comment type="caution">
    <text evidence="7">The sequence shown here is derived from an EMBL/GenBank/DDBJ whole genome shotgun (WGS) entry which is preliminary data.</text>
</comment>
<keyword evidence="3 6" id="KW-1133">Transmembrane helix</keyword>
<accession>A0ABR6PKH3</accession>
<gene>
    <name evidence="7" type="ORF">HDF23_003025</name>
</gene>
<dbReference type="RefSeq" id="WP_076373803.1">
    <property type="nucleotide sequence ID" value="NZ_FTMG01000006.1"/>
</dbReference>
<dbReference type="Gene3D" id="2.40.30.170">
    <property type="match status" value="1"/>
</dbReference>
<sequence>MKNITEFKDTVKRSERSEEVQHILERMPTRFGLVVSILTISLFAMLVIFGFTVKYPDIVTGNITINAEHPPIKMIAFGAGKIRLLKKSQQVVKAGELIGYLDNPADYNDVNSLKAALKSFKILQPSDSLLHTDWVLGELTPKYYQLISAIQNYRTFYSANIFAKQAEDLELSIAQGRQSLQQLQQQLELIKSNVALTFKSFQRDSTLFKGKVESEAEFEKSRMNFYNIKKSYHDALNTIYSQKQQLADNANKIQQIGMQKNDKEQQVRTALASAYNDLLEEIAAWQQKFEFISPANGNVQFLDFWRENQFVSQGQEIFSVISKENKPSGELILPSSGAGKVKIGQEVIVKLENYPYQQYGSIKGKVESMSLTTNQSRDKNNGFVNNYLITVSLPNSLKTNFGSALDFKSELRGSADIITEDRRFVGRLFDNLKNSYQR</sequence>
<evidence type="ECO:0000313" key="7">
    <source>
        <dbReference type="EMBL" id="MBB6110269.1"/>
    </source>
</evidence>
<evidence type="ECO:0000256" key="1">
    <source>
        <dbReference type="ARBA" id="ARBA00004167"/>
    </source>
</evidence>
<dbReference type="PANTHER" id="PTHR30386">
    <property type="entry name" value="MEMBRANE FUSION SUBUNIT OF EMRAB-TOLC MULTIDRUG EFFLUX PUMP"/>
    <property type="match status" value="1"/>
</dbReference>
<feature type="coiled-coil region" evidence="5">
    <location>
        <begin position="166"/>
        <end position="193"/>
    </location>
</feature>
<dbReference type="Proteomes" id="UP000541583">
    <property type="component" value="Unassembled WGS sequence"/>
</dbReference>
<evidence type="ECO:0000256" key="6">
    <source>
        <dbReference type="SAM" id="Phobius"/>
    </source>
</evidence>
<keyword evidence="8" id="KW-1185">Reference proteome</keyword>
<evidence type="ECO:0000256" key="2">
    <source>
        <dbReference type="ARBA" id="ARBA00022692"/>
    </source>
</evidence>
<evidence type="ECO:0000256" key="4">
    <source>
        <dbReference type="ARBA" id="ARBA00023136"/>
    </source>
</evidence>
<proteinExistence type="predicted"/>
<dbReference type="InterPro" id="IPR050739">
    <property type="entry name" value="MFP"/>
</dbReference>
<dbReference type="PANTHER" id="PTHR30386:SF26">
    <property type="entry name" value="TRANSPORT PROTEIN COMB"/>
    <property type="match status" value="1"/>
</dbReference>
<evidence type="ECO:0000313" key="8">
    <source>
        <dbReference type="Proteomes" id="UP000541583"/>
    </source>
</evidence>